<feature type="compositionally biased region" description="Low complexity" evidence="1">
    <location>
        <begin position="94"/>
        <end position="106"/>
    </location>
</feature>
<sequence>MKFTGIALAGLVSCVAALPPAGFFPPPPPFASGTPSSSALPSSSIAARDFPFFGEPPATPITPSGSASVTPSAFPWGPFEKRQFFPPPPPFPVTPSGALPTPSGTPSGPPSGLPTVTPF</sequence>
<keyword evidence="2" id="KW-0732">Signal</keyword>
<evidence type="ECO:0000313" key="4">
    <source>
        <dbReference type="Proteomes" id="UP000007963"/>
    </source>
</evidence>
<accession>Q0CB09</accession>
<dbReference type="HOGENOM" id="CLU_2061031_0_0_1"/>
<name>Q0CB09_ASPTN</name>
<dbReference type="OrthoDB" id="10602262at2759"/>
<evidence type="ECO:0000256" key="1">
    <source>
        <dbReference type="SAM" id="MobiDB-lite"/>
    </source>
</evidence>
<proteinExistence type="predicted"/>
<gene>
    <name evidence="3" type="ORF">ATEG_09125</name>
</gene>
<dbReference type="EMBL" id="CH476607">
    <property type="protein sequence ID" value="EAU30262.1"/>
    <property type="molecule type" value="Genomic_DNA"/>
</dbReference>
<evidence type="ECO:0000313" key="3">
    <source>
        <dbReference type="EMBL" id="EAU30262.1"/>
    </source>
</evidence>
<feature type="signal peptide" evidence="2">
    <location>
        <begin position="1"/>
        <end position="17"/>
    </location>
</feature>
<reference evidence="4" key="1">
    <citation type="submission" date="2005-09" db="EMBL/GenBank/DDBJ databases">
        <title>Annotation of the Aspergillus terreus NIH2624 genome.</title>
        <authorList>
            <person name="Birren B.W."/>
            <person name="Lander E.S."/>
            <person name="Galagan J.E."/>
            <person name="Nusbaum C."/>
            <person name="Devon K."/>
            <person name="Henn M."/>
            <person name="Ma L.-J."/>
            <person name="Jaffe D.B."/>
            <person name="Butler J."/>
            <person name="Alvarez P."/>
            <person name="Gnerre S."/>
            <person name="Grabherr M."/>
            <person name="Kleber M."/>
            <person name="Mauceli E.W."/>
            <person name="Brockman W."/>
            <person name="Rounsley S."/>
            <person name="Young S.K."/>
            <person name="LaButti K."/>
            <person name="Pushparaj V."/>
            <person name="DeCaprio D."/>
            <person name="Crawford M."/>
            <person name="Koehrsen M."/>
            <person name="Engels R."/>
            <person name="Montgomery P."/>
            <person name="Pearson M."/>
            <person name="Howarth C."/>
            <person name="Larson L."/>
            <person name="Luoma S."/>
            <person name="White J."/>
            <person name="Alvarado L."/>
            <person name="Kodira C.D."/>
            <person name="Zeng Q."/>
            <person name="Oleary S."/>
            <person name="Yandava C."/>
            <person name="Denning D.W."/>
            <person name="Nierman W.C."/>
            <person name="Milne T."/>
            <person name="Madden K."/>
        </authorList>
    </citation>
    <scope>NUCLEOTIDE SEQUENCE [LARGE SCALE GENOMIC DNA]</scope>
    <source>
        <strain evidence="4">NIH 2624 / FGSC A1156</strain>
    </source>
</reference>
<dbReference type="Proteomes" id="UP000007963">
    <property type="component" value="Unassembled WGS sequence"/>
</dbReference>
<feature type="region of interest" description="Disordered" evidence="1">
    <location>
        <begin position="85"/>
        <end position="119"/>
    </location>
</feature>
<organism evidence="3 4">
    <name type="scientific">Aspergillus terreus (strain NIH 2624 / FGSC A1156)</name>
    <dbReference type="NCBI Taxonomy" id="341663"/>
    <lineage>
        <taxon>Eukaryota</taxon>
        <taxon>Fungi</taxon>
        <taxon>Dikarya</taxon>
        <taxon>Ascomycota</taxon>
        <taxon>Pezizomycotina</taxon>
        <taxon>Eurotiomycetes</taxon>
        <taxon>Eurotiomycetidae</taxon>
        <taxon>Eurotiales</taxon>
        <taxon>Aspergillaceae</taxon>
        <taxon>Aspergillus</taxon>
        <taxon>Aspergillus subgen. Circumdati</taxon>
    </lineage>
</organism>
<protein>
    <submittedName>
        <fullName evidence="3">Uncharacterized protein</fullName>
    </submittedName>
</protein>
<dbReference type="GeneID" id="4353821"/>
<dbReference type="VEuPathDB" id="FungiDB:ATEG_09125"/>
<evidence type="ECO:0000256" key="2">
    <source>
        <dbReference type="SAM" id="SignalP"/>
    </source>
</evidence>
<feature type="chain" id="PRO_5004170048" evidence="2">
    <location>
        <begin position="18"/>
        <end position="119"/>
    </location>
</feature>
<dbReference type="RefSeq" id="XP_001217747.1">
    <property type="nucleotide sequence ID" value="XM_001217746.1"/>
</dbReference>
<dbReference type="AlphaFoldDB" id="Q0CB09"/>